<evidence type="ECO:0000313" key="3">
    <source>
        <dbReference type="Proteomes" id="UP000320496"/>
    </source>
</evidence>
<dbReference type="OrthoDB" id="264607at2"/>
<evidence type="ECO:0000313" key="2">
    <source>
        <dbReference type="EMBL" id="QDU39627.1"/>
    </source>
</evidence>
<dbReference type="RefSeq" id="WP_145370793.1">
    <property type="nucleotide sequence ID" value="NZ_CP036275.1"/>
</dbReference>
<reference evidence="2 3" key="1">
    <citation type="submission" date="2019-02" db="EMBL/GenBank/DDBJ databases">
        <title>Deep-cultivation of Planctomycetes and their phenomic and genomic characterization uncovers novel biology.</title>
        <authorList>
            <person name="Wiegand S."/>
            <person name="Jogler M."/>
            <person name="Boedeker C."/>
            <person name="Pinto D."/>
            <person name="Vollmers J."/>
            <person name="Rivas-Marin E."/>
            <person name="Kohn T."/>
            <person name="Peeters S.H."/>
            <person name="Heuer A."/>
            <person name="Rast P."/>
            <person name="Oberbeckmann S."/>
            <person name="Bunk B."/>
            <person name="Jeske O."/>
            <person name="Meyerdierks A."/>
            <person name="Storesund J.E."/>
            <person name="Kallscheuer N."/>
            <person name="Luecker S."/>
            <person name="Lage O.M."/>
            <person name="Pohl T."/>
            <person name="Merkel B.J."/>
            <person name="Hornburger P."/>
            <person name="Mueller R.-W."/>
            <person name="Bruemmer F."/>
            <person name="Labrenz M."/>
            <person name="Spormann A.M."/>
            <person name="Op den Camp H."/>
            <person name="Overmann J."/>
            <person name="Amann R."/>
            <person name="Jetten M.S.M."/>
            <person name="Mascher T."/>
            <person name="Medema M.H."/>
            <person name="Devos D.P."/>
            <person name="Kaster A.-K."/>
            <person name="Ovreas L."/>
            <person name="Rohde M."/>
            <person name="Galperin M.Y."/>
            <person name="Jogler C."/>
        </authorList>
    </citation>
    <scope>NUCLEOTIDE SEQUENCE [LARGE SCALE GENOMIC DNA]</scope>
    <source>
        <strain evidence="2 3">Mal4</strain>
    </source>
</reference>
<evidence type="ECO:0000259" key="1">
    <source>
        <dbReference type="Pfam" id="PF07589"/>
    </source>
</evidence>
<dbReference type="EMBL" id="CP036275">
    <property type="protein sequence ID" value="QDU39627.1"/>
    <property type="molecule type" value="Genomic_DNA"/>
</dbReference>
<name>A0A517ZAZ3_9PLAN</name>
<proteinExistence type="predicted"/>
<organism evidence="2 3">
    <name type="scientific">Maioricimonas rarisocia</name>
    <dbReference type="NCBI Taxonomy" id="2528026"/>
    <lineage>
        <taxon>Bacteria</taxon>
        <taxon>Pseudomonadati</taxon>
        <taxon>Planctomycetota</taxon>
        <taxon>Planctomycetia</taxon>
        <taxon>Planctomycetales</taxon>
        <taxon>Planctomycetaceae</taxon>
        <taxon>Maioricimonas</taxon>
    </lineage>
</organism>
<dbReference type="NCBIfam" id="TIGR02595">
    <property type="entry name" value="PEP_CTERM"/>
    <property type="match status" value="1"/>
</dbReference>
<dbReference type="InterPro" id="IPR013424">
    <property type="entry name" value="Ice-binding_C"/>
</dbReference>
<protein>
    <submittedName>
        <fullName evidence="2">PEP-CTERM motif protein</fullName>
    </submittedName>
</protein>
<dbReference type="Pfam" id="PF07589">
    <property type="entry name" value="PEP-CTERM"/>
    <property type="match status" value="1"/>
</dbReference>
<gene>
    <name evidence="2" type="ORF">Mal4_39730</name>
</gene>
<dbReference type="KEGG" id="mri:Mal4_39730"/>
<feature type="domain" description="Ice-binding protein C-terminal" evidence="1">
    <location>
        <begin position="267"/>
        <end position="292"/>
    </location>
</feature>
<keyword evidence="3" id="KW-1185">Reference proteome</keyword>
<dbReference type="AlphaFoldDB" id="A0A517ZAZ3"/>
<sequence>MTQPARDLHDNDLNREIEAYSASAQDQLSRSDKAGGAVDAIKFGVAGSVALLIGSQLEATVQYRPNLNLTVTKGSTNQFNSSSLFLDIDLDGTNDFLVNLHATQRSSVFTSTNTLGPNTATIGTSNSTTAGIDLIALVVGNAFSSSNGISSAPRRFSSGATIGPLANPNSGIFMTHKYVSNGQSTTLPGGATSNFGGTSTFSSAFGTSTGIAGLQFQRAGNTHFAWIRLDVDRDPNGYPHTLTIVDLAWESFANTPIIAGATAGTVVPEPSSAALMGLGMLAMGATGLRQRRRKKAEEQSEPATTA</sequence>
<dbReference type="Proteomes" id="UP000320496">
    <property type="component" value="Chromosome"/>
</dbReference>
<accession>A0A517ZAZ3</accession>